<feature type="compositionally biased region" description="Basic residues" evidence="1">
    <location>
        <begin position="18"/>
        <end position="28"/>
    </location>
</feature>
<feature type="region of interest" description="Disordered" evidence="1">
    <location>
        <begin position="215"/>
        <end position="295"/>
    </location>
</feature>
<reference evidence="2 3" key="1">
    <citation type="journal article" date="2018" name="Genome Biol. Evol.">
        <title>Multiple Roots of Fruiting Body Formation in Amoebozoa.</title>
        <authorList>
            <person name="Hillmann F."/>
            <person name="Forbes G."/>
            <person name="Novohradska S."/>
            <person name="Ferling I."/>
            <person name="Riege K."/>
            <person name="Groth M."/>
            <person name="Westermann M."/>
            <person name="Marz M."/>
            <person name="Spaller T."/>
            <person name="Winckler T."/>
            <person name="Schaap P."/>
            <person name="Glockner G."/>
        </authorList>
    </citation>
    <scope>NUCLEOTIDE SEQUENCE [LARGE SCALE GENOMIC DNA]</scope>
    <source>
        <strain evidence="2 3">Jena</strain>
    </source>
</reference>
<feature type="compositionally biased region" description="Basic and acidic residues" evidence="1">
    <location>
        <begin position="58"/>
        <end position="76"/>
    </location>
</feature>
<dbReference type="InParanoid" id="A0A2P6MZI0"/>
<feature type="compositionally biased region" description="Basic and acidic residues" evidence="1">
    <location>
        <begin position="266"/>
        <end position="275"/>
    </location>
</feature>
<feature type="region of interest" description="Disordered" evidence="1">
    <location>
        <begin position="58"/>
        <end position="109"/>
    </location>
</feature>
<feature type="compositionally biased region" description="Polar residues" evidence="1">
    <location>
        <begin position="79"/>
        <end position="100"/>
    </location>
</feature>
<dbReference type="Proteomes" id="UP000241769">
    <property type="component" value="Unassembled WGS sequence"/>
</dbReference>
<comment type="caution">
    <text evidence="2">The sequence shown here is derived from an EMBL/GenBank/DDBJ whole genome shotgun (WGS) entry which is preliminary data.</text>
</comment>
<feature type="compositionally biased region" description="Basic residues" evidence="1">
    <location>
        <begin position="254"/>
        <end position="263"/>
    </location>
</feature>
<evidence type="ECO:0000256" key="1">
    <source>
        <dbReference type="SAM" id="MobiDB-lite"/>
    </source>
</evidence>
<name>A0A2P6MZI0_9EUKA</name>
<dbReference type="EMBL" id="MDYQ01000280">
    <property type="protein sequence ID" value="PRP77107.1"/>
    <property type="molecule type" value="Genomic_DNA"/>
</dbReference>
<dbReference type="AlphaFoldDB" id="A0A2P6MZI0"/>
<gene>
    <name evidence="2" type="ORF">PROFUN_12962</name>
</gene>
<organism evidence="2 3">
    <name type="scientific">Planoprotostelium fungivorum</name>
    <dbReference type="NCBI Taxonomy" id="1890364"/>
    <lineage>
        <taxon>Eukaryota</taxon>
        <taxon>Amoebozoa</taxon>
        <taxon>Evosea</taxon>
        <taxon>Variosea</taxon>
        <taxon>Cavosteliida</taxon>
        <taxon>Cavosteliaceae</taxon>
        <taxon>Planoprotostelium</taxon>
    </lineage>
</organism>
<feature type="compositionally biased region" description="Acidic residues" evidence="1">
    <location>
        <begin position="276"/>
        <end position="287"/>
    </location>
</feature>
<proteinExistence type="predicted"/>
<feature type="region of interest" description="Disordered" evidence="1">
    <location>
        <begin position="18"/>
        <end position="44"/>
    </location>
</feature>
<accession>A0A2P6MZI0</accession>
<keyword evidence="3" id="KW-1185">Reference proteome</keyword>
<evidence type="ECO:0000313" key="3">
    <source>
        <dbReference type="Proteomes" id="UP000241769"/>
    </source>
</evidence>
<protein>
    <submittedName>
        <fullName evidence="2">Uncharacterized protein</fullName>
    </submittedName>
</protein>
<feature type="region of interest" description="Disordered" evidence="1">
    <location>
        <begin position="336"/>
        <end position="385"/>
    </location>
</feature>
<evidence type="ECO:0000313" key="2">
    <source>
        <dbReference type="EMBL" id="PRP77107.1"/>
    </source>
</evidence>
<sequence length="397" mass="45356">MCFREFQYSSLLNCKLRSGKTKVQRKHKHTDDQMKSSSWRPVERPTKELTTFTTRVDGEERTNVQCRMEPDSRPVMKEPTTSPVITSPSEDTDSSNAPKTKNQKRALRRKHLKRRLFREAQGAQAAALEEELDRGLEEFVNPSTVEKGQDILLPLDDMTTDGRPLVWSLNLQADVTLHHSPMLSELIKDEDKVISPRLTKDTSIEHWSLFQHGHIGDTPTASSPDSVHHHVHPSNITPCQDLTPDAKRMSQSQKRARRRKLLKQKMTGEDGKQELSDSEDESSEEETSSQTSIDDTSFHSLDVAFHQLNMDSGLITLDQPKVTKTQKRALRRKRLAQKMKNGSEDEDEERDVVSSYSWPSLSETTEDRTSNRGMTGSGDWKYQGGEGCQLDRRLFHF</sequence>